<protein>
    <submittedName>
        <fullName evidence="8">Alpha/Beta hydrolase protein</fullName>
    </submittedName>
</protein>
<gene>
    <name evidence="8" type="ORF">B0H64DRAFT_183336</name>
</gene>
<evidence type="ECO:0000256" key="6">
    <source>
        <dbReference type="ARBA" id="ARBA00023136"/>
    </source>
</evidence>
<dbReference type="GO" id="GO:0016787">
    <property type="term" value="F:hydrolase activity"/>
    <property type="evidence" value="ECO:0007669"/>
    <property type="project" value="UniProtKB-KW"/>
</dbReference>
<keyword evidence="4" id="KW-0256">Endoplasmic reticulum</keyword>
<accession>A0AAE0HD10</accession>
<evidence type="ECO:0000259" key="7">
    <source>
        <dbReference type="Pfam" id="PF12697"/>
    </source>
</evidence>
<keyword evidence="5" id="KW-0496">Mitochondrion</keyword>
<dbReference type="InterPro" id="IPR029058">
    <property type="entry name" value="AB_hydrolase_fold"/>
</dbReference>
<proteinExistence type="predicted"/>
<dbReference type="GO" id="GO:0005739">
    <property type="term" value="C:mitochondrion"/>
    <property type="evidence" value="ECO:0007669"/>
    <property type="project" value="UniProtKB-SubCell"/>
</dbReference>
<dbReference type="Pfam" id="PF12697">
    <property type="entry name" value="Abhydrolase_6"/>
    <property type="match status" value="1"/>
</dbReference>
<dbReference type="InterPro" id="IPR052374">
    <property type="entry name" value="SERAC1"/>
</dbReference>
<dbReference type="AlphaFoldDB" id="A0AAE0HD10"/>
<dbReference type="PANTHER" id="PTHR48182">
    <property type="entry name" value="PROTEIN SERAC1"/>
    <property type="match status" value="1"/>
</dbReference>
<evidence type="ECO:0000256" key="1">
    <source>
        <dbReference type="ARBA" id="ARBA00004173"/>
    </source>
</evidence>
<evidence type="ECO:0000256" key="3">
    <source>
        <dbReference type="ARBA" id="ARBA00004370"/>
    </source>
</evidence>
<dbReference type="SUPFAM" id="SSF53474">
    <property type="entry name" value="alpha/beta-Hydrolases"/>
    <property type="match status" value="1"/>
</dbReference>
<dbReference type="PANTHER" id="PTHR48182:SF2">
    <property type="entry name" value="PROTEIN SERAC1"/>
    <property type="match status" value="1"/>
</dbReference>
<evidence type="ECO:0000256" key="4">
    <source>
        <dbReference type="ARBA" id="ARBA00022824"/>
    </source>
</evidence>
<evidence type="ECO:0000313" key="8">
    <source>
        <dbReference type="EMBL" id="KAK3294265.1"/>
    </source>
</evidence>
<dbReference type="GO" id="GO:0005783">
    <property type="term" value="C:endoplasmic reticulum"/>
    <property type="evidence" value="ECO:0007669"/>
    <property type="project" value="UniProtKB-SubCell"/>
</dbReference>
<sequence>MSELGFHELASPRDAKLDIVFVHGLCENRISTWCSDNGLLWPQKLLSHDISDARILTFGYDADVTKFNLDDELADGRIKTQAADLCERLSGFRARTQSADRPLIFVAHSLGGLVCAQLAVKGTLGAGSDNATVIASNTRGMVFLGTPFHGSAIAPLAGVFGGVYHRSQTQRVKDLEQKSEKLRRLAEPFASVLQQRMRNRSELQVAFFHETKKVHGAMVVPELDSRITGFGDFAPINADHFTMCKFNHPADPGYQSVVSVIKKMVADIDNGTKDTGMSHQYVNTFLGTIKNQVLGKQIIHGGMNFA</sequence>
<dbReference type="GeneID" id="87835901"/>
<dbReference type="RefSeq" id="XP_062657779.1">
    <property type="nucleotide sequence ID" value="XM_062798953.1"/>
</dbReference>
<dbReference type="GO" id="GO:0016020">
    <property type="term" value="C:membrane"/>
    <property type="evidence" value="ECO:0007669"/>
    <property type="project" value="UniProtKB-SubCell"/>
</dbReference>
<name>A0AAE0HD10_9PEZI</name>
<evidence type="ECO:0000313" key="9">
    <source>
        <dbReference type="Proteomes" id="UP001278766"/>
    </source>
</evidence>
<keyword evidence="6" id="KW-0472">Membrane</keyword>
<dbReference type="Proteomes" id="UP001278766">
    <property type="component" value="Unassembled WGS sequence"/>
</dbReference>
<dbReference type="InterPro" id="IPR000073">
    <property type="entry name" value="AB_hydrolase_1"/>
</dbReference>
<organism evidence="8 9">
    <name type="scientific">Chaetomium fimeti</name>
    <dbReference type="NCBI Taxonomy" id="1854472"/>
    <lineage>
        <taxon>Eukaryota</taxon>
        <taxon>Fungi</taxon>
        <taxon>Dikarya</taxon>
        <taxon>Ascomycota</taxon>
        <taxon>Pezizomycotina</taxon>
        <taxon>Sordariomycetes</taxon>
        <taxon>Sordariomycetidae</taxon>
        <taxon>Sordariales</taxon>
        <taxon>Chaetomiaceae</taxon>
        <taxon>Chaetomium</taxon>
    </lineage>
</organism>
<evidence type="ECO:0000256" key="5">
    <source>
        <dbReference type="ARBA" id="ARBA00023128"/>
    </source>
</evidence>
<dbReference type="EMBL" id="JAUEPN010000005">
    <property type="protein sequence ID" value="KAK3294265.1"/>
    <property type="molecule type" value="Genomic_DNA"/>
</dbReference>
<keyword evidence="9" id="KW-1185">Reference proteome</keyword>
<reference evidence="8" key="1">
    <citation type="journal article" date="2023" name="Mol. Phylogenet. Evol.">
        <title>Genome-scale phylogeny and comparative genomics of the fungal order Sordariales.</title>
        <authorList>
            <person name="Hensen N."/>
            <person name="Bonometti L."/>
            <person name="Westerberg I."/>
            <person name="Brannstrom I.O."/>
            <person name="Guillou S."/>
            <person name="Cros-Aarteil S."/>
            <person name="Calhoun S."/>
            <person name="Haridas S."/>
            <person name="Kuo A."/>
            <person name="Mondo S."/>
            <person name="Pangilinan J."/>
            <person name="Riley R."/>
            <person name="LaButti K."/>
            <person name="Andreopoulos B."/>
            <person name="Lipzen A."/>
            <person name="Chen C."/>
            <person name="Yan M."/>
            <person name="Daum C."/>
            <person name="Ng V."/>
            <person name="Clum A."/>
            <person name="Steindorff A."/>
            <person name="Ohm R.A."/>
            <person name="Martin F."/>
            <person name="Silar P."/>
            <person name="Natvig D.O."/>
            <person name="Lalanne C."/>
            <person name="Gautier V."/>
            <person name="Ament-Velasquez S.L."/>
            <person name="Kruys A."/>
            <person name="Hutchinson M.I."/>
            <person name="Powell A.J."/>
            <person name="Barry K."/>
            <person name="Miller A.N."/>
            <person name="Grigoriev I.V."/>
            <person name="Debuchy R."/>
            <person name="Gladieux P."/>
            <person name="Hiltunen Thoren M."/>
            <person name="Johannesson H."/>
        </authorList>
    </citation>
    <scope>NUCLEOTIDE SEQUENCE</scope>
    <source>
        <strain evidence="8">CBS 168.71</strain>
    </source>
</reference>
<keyword evidence="8" id="KW-0378">Hydrolase</keyword>
<evidence type="ECO:0000256" key="2">
    <source>
        <dbReference type="ARBA" id="ARBA00004240"/>
    </source>
</evidence>
<reference evidence="8" key="2">
    <citation type="submission" date="2023-06" db="EMBL/GenBank/DDBJ databases">
        <authorList>
            <consortium name="Lawrence Berkeley National Laboratory"/>
            <person name="Haridas S."/>
            <person name="Hensen N."/>
            <person name="Bonometti L."/>
            <person name="Westerberg I."/>
            <person name="Brannstrom I.O."/>
            <person name="Guillou S."/>
            <person name="Cros-Aarteil S."/>
            <person name="Calhoun S."/>
            <person name="Kuo A."/>
            <person name="Mondo S."/>
            <person name="Pangilinan J."/>
            <person name="Riley R."/>
            <person name="Labutti K."/>
            <person name="Andreopoulos B."/>
            <person name="Lipzen A."/>
            <person name="Chen C."/>
            <person name="Yanf M."/>
            <person name="Daum C."/>
            <person name="Ng V."/>
            <person name="Clum A."/>
            <person name="Steindorff A."/>
            <person name="Ohm R."/>
            <person name="Martin F."/>
            <person name="Silar P."/>
            <person name="Natvig D."/>
            <person name="Lalanne C."/>
            <person name="Gautier V."/>
            <person name="Ament-Velasquez S.L."/>
            <person name="Kruys A."/>
            <person name="Hutchinson M.I."/>
            <person name="Powell A.J."/>
            <person name="Barry K."/>
            <person name="Miller A.N."/>
            <person name="Grigoriev I.V."/>
            <person name="Debuchy R."/>
            <person name="Gladieux P."/>
            <person name="Thoren M.H."/>
            <person name="Johannesson H."/>
        </authorList>
    </citation>
    <scope>NUCLEOTIDE SEQUENCE</scope>
    <source>
        <strain evidence="8">CBS 168.71</strain>
    </source>
</reference>
<dbReference type="Gene3D" id="3.40.50.1820">
    <property type="entry name" value="alpha/beta hydrolase"/>
    <property type="match status" value="1"/>
</dbReference>
<comment type="subcellular location">
    <subcellularLocation>
        <location evidence="2">Endoplasmic reticulum</location>
    </subcellularLocation>
    <subcellularLocation>
        <location evidence="3">Membrane</location>
    </subcellularLocation>
    <subcellularLocation>
        <location evidence="1">Mitochondrion</location>
    </subcellularLocation>
</comment>
<feature type="domain" description="AB hydrolase-1" evidence="7">
    <location>
        <begin position="19"/>
        <end position="161"/>
    </location>
</feature>
<comment type="caution">
    <text evidence="8">The sequence shown here is derived from an EMBL/GenBank/DDBJ whole genome shotgun (WGS) entry which is preliminary data.</text>
</comment>